<dbReference type="SUPFAM" id="SSF57716">
    <property type="entry name" value="Glucocorticoid receptor-like (DNA-binding domain)"/>
    <property type="match status" value="2"/>
</dbReference>
<dbReference type="PROSITE" id="PS50023">
    <property type="entry name" value="LIM_DOMAIN_2"/>
    <property type="match status" value="1"/>
</dbReference>
<dbReference type="SUPFAM" id="SSF54236">
    <property type="entry name" value="Ubiquitin-like"/>
    <property type="match status" value="1"/>
</dbReference>
<evidence type="ECO:0000259" key="9">
    <source>
        <dbReference type="PROSITE" id="PS50951"/>
    </source>
</evidence>
<dbReference type="Pfam" id="PF00788">
    <property type="entry name" value="RA"/>
    <property type="match status" value="1"/>
</dbReference>
<dbReference type="PANTHER" id="PTHR22738:SF15">
    <property type="entry name" value="LD40758P"/>
    <property type="match status" value="1"/>
</dbReference>
<evidence type="ECO:0000256" key="3">
    <source>
        <dbReference type="ARBA" id="ARBA00023038"/>
    </source>
</evidence>
<keyword evidence="5" id="KW-0175">Coiled coil</keyword>
<evidence type="ECO:0000256" key="2">
    <source>
        <dbReference type="ARBA" id="ARBA00022833"/>
    </source>
</evidence>
<feature type="compositionally biased region" description="Polar residues" evidence="6">
    <location>
        <begin position="196"/>
        <end position="210"/>
    </location>
</feature>
<protein>
    <submittedName>
        <fullName evidence="10">Ras association (RalGDS/AF-6) domain</fullName>
    </submittedName>
</protein>
<accession>A0AAW1MHX2</accession>
<gene>
    <name evidence="10" type="ORF">QE152_g6585</name>
</gene>
<evidence type="ECO:0000313" key="11">
    <source>
        <dbReference type="Proteomes" id="UP001458880"/>
    </source>
</evidence>
<sequence>MWKCHKCGKPVYFAERKQSLGYDWHPECLRCEECGKRLNPGQHAEHKGVPYCHVPCYGALFGPQLFGHGTRVESHKSFGQQRESPKVGNGPQLPRSHLESRLKVYNQFYEGKSGEIRSREVNGRLVLEGSLRIHWGVLGVIHLKENDDQRTVVTIRKRNSCRISDYDSDEDIQDITRDSSYSDISSCSSDLNSSSNTLNMDDTGIESGSDTTDISTAEILSPAHEVLPKSLTLPPKLDLKNVEWDELDELLQVERKIDESEKLYQTMPVALPSQSSMESNSTTISISKEESSSSQSELKTLNGIDNTNNDNNTNNNNKENLSTNKTKPLLPKSLSKDDNWIETGNHLNRSMSGPDCLERLREPPSPEFDRSSLSNFEVLNTDNQEVVVRRAAKTGSAAIKRRPGKRLSRSKIKRRCSINGHFYDRETSFFTPPHGSQMSVWITSLVNTYEVINLMLEKYKVDSDPKNFALFVVRDNGEQRRLKDDEYPLLVRVLLGPHEDVSRLFLMDSHSTPEVSSEVAQFLNLTLVECRAILKQYQTQEEREVNRVKDKFQEMKRRIKIRMEDLKVRL</sequence>
<organism evidence="10 11">
    <name type="scientific">Popillia japonica</name>
    <name type="common">Japanese beetle</name>
    <dbReference type="NCBI Taxonomy" id="7064"/>
    <lineage>
        <taxon>Eukaryota</taxon>
        <taxon>Metazoa</taxon>
        <taxon>Ecdysozoa</taxon>
        <taxon>Arthropoda</taxon>
        <taxon>Hexapoda</taxon>
        <taxon>Insecta</taxon>
        <taxon>Pterygota</taxon>
        <taxon>Neoptera</taxon>
        <taxon>Endopterygota</taxon>
        <taxon>Coleoptera</taxon>
        <taxon>Polyphaga</taxon>
        <taxon>Scarabaeiformia</taxon>
        <taxon>Scarabaeidae</taxon>
        <taxon>Rutelinae</taxon>
        <taxon>Popillia</taxon>
    </lineage>
</organism>
<dbReference type="InterPro" id="IPR011524">
    <property type="entry name" value="SARAH_dom"/>
</dbReference>
<evidence type="ECO:0000256" key="4">
    <source>
        <dbReference type="PROSITE-ProRule" id="PRU00125"/>
    </source>
</evidence>
<feature type="compositionally biased region" description="Low complexity" evidence="6">
    <location>
        <begin position="186"/>
        <end position="195"/>
    </location>
</feature>
<dbReference type="CDD" id="cd21886">
    <property type="entry name" value="SARAH_RASSF2-like"/>
    <property type="match status" value="1"/>
</dbReference>
<dbReference type="CDD" id="cd01784">
    <property type="entry name" value="RA_RASSF2_like"/>
    <property type="match status" value="1"/>
</dbReference>
<dbReference type="SMART" id="SM00132">
    <property type="entry name" value="LIM"/>
    <property type="match status" value="1"/>
</dbReference>
<evidence type="ECO:0000259" key="7">
    <source>
        <dbReference type="PROSITE" id="PS50023"/>
    </source>
</evidence>
<keyword evidence="1 4" id="KW-0479">Metal-binding</keyword>
<feature type="region of interest" description="Disordered" evidence="6">
    <location>
        <begin position="72"/>
        <end position="95"/>
    </location>
</feature>
<feature type="region of interest" description="Disordered" evidence="6">
    <location>
        <begin position="186"/>
        <end position="210"/>
    </location>
</feature>
<dbReference type="PROSITE" id="PS00478">
    <property type="entry name" value="LIM_DOMAIN_1"/>
    <property type="match status" value="1"/>
</dbReference>
<dbReference type="InterPro" id="IPR000159">
    <property type="entry name" value="RA_dom"/>
</dbReference>
<keyword evidence="2 4" id="KW-0862">Zinc</keyword>
<dbReference type="PROSITE" id="PS50200">
    <property type="entry name" value="RA"/>
    <property type="match status" value="1"/>
</dbReference>
<dbReference type="InterPro" id="IPR029071">
    <property type="entry name" value="Ubiquitin-like_domsf"/>
</dbReference>
<dbReference type="Gene3D" id="3.10.20.90">
    <property type="entry name" value="Phosphatidylinositol 3-kinase Catalytic Subunit, Chain A, domain 1"/>
    <property type="match status" value="1"/>
</dbReference>
<proteinExistence type="predicted"/>
<dbReference type="SMART" id="SM00314">
    <property type="entry name" value="RA"/>
    <property type="match status" value="1"/>
</dbReference>
<evidence type="ECO:0000256" key="5">
    <source>
        <dbReference type="SAM" id="Coils"/>
    </source>
</evidence>
<feature type="domain" description="SARAH" evidence="9">
    <location>
        <begin position="519"/>
        <end position="566"/>
    </location>
</feature>
<dbReference type="FunFam" id="3.10.20.90:FF:000278">
    <property type="entry name" value="serine-rich adhesin for platelets"/>
    <property type="match status" value="1"/>
</dbReference>
<feature type="domain" description="Ras-associating" evidence="8">
    <location>
        <begin position="419"/>
        <end position="511"/>
    </location>
</feature>
<dbReference type="EMBL" id="JASPKY010000045">
    <property type="protein sequence ID" value="KAK9745780.1"/>
    <property type="molecule type" value="Genomic_DNA"/>
</dbReference>
<dbReference type="Gene3D" id="2.10.110.10">
    <property type="entry name" value="Cysteine Rich Protein"/>
    <property type="match status" value="1"/>
</dbReference>
<feature type="region of interest" description="Disordered" evidence="6">
    <location>
        <begin position="268"/>
        <end position="338"/>
    </location>
</feature>
<evidence type="ECO:0000313" key="10">
    <source>
        <dbReference type="EMBL" id="KAK9745780.1"/>
    </source>
</evidence>
<dbReference type="PROSITE" id="PS50951">
    <property type="entry name" value="SARAH"/>
    <property type="match status" value="1"/>
</dbReference>
<feature type="domain" description="LIM zinc-binding" evidence="7">
    <location>
        <begin position="2"/>
        <end position="63"/>
    </location>
</feature>
<evidence type="ECO:0000256" key="6">
    <source>
        <dbReference type="SAM" id="MobiDB-lite"/>
    </source>
</evidence>
<dbReference type="CDD" id="cd09401">
    <property type="entry name" value="LIM_TLP_like"/>
    <property type="match status" value="1"/>
</dbReference>
<evidence type="ECO:0000256" key="1">
    <source>
        <dbReference type="ARBA" id="ARBA00022723"/>
    </source>
</evidence>
<dbReference type="FunFam" id="2.10.110.10:FF:000104">
    <property type="entry name" value="Ras association domain-containing protein 2"/>
    <property type="match status" value="1"/>
</dbReference>
<dbReference type="Pfam" id="PF00412">
    <property type="entry name" value="LIM"/>
    <property type="match status" value="1"/>
</dbReference>
<dbReference type="GO" id="GO:0046872">
    <property type="term" value="F:metal ion binding"/>
    <property type="evidence" value="ECO:0007669"/>
    <property type="project" value="UniProtKB-KW"/>
</dbReference>
<keyword evidence="3 4" id="KW-0440">LIM domain</keyword>
<dbReference type="InterPro" id="IPR001781">
    <property type="entry name" value="Znf_LIM"/>
</dbReference>
<dbReference type="Proteomes" id="UP001458880">
    <property type="component" value="Unassembled WGS sequence"/>
</dbReference>
<dbReference type="GO" id="GO:0007165">
    <property type="term" value="P:signal transduction"/>
    <property type="evidence" value="ECO:0007669"/>
    <property type="project" value="InterPro"/>
</dbReference>
<dbReference type="PANTHER" id="PTHR22738">
    <property type="entry name" value="RASSF"/>
    <property type="match status" value="1"/>
</dbReference>
<comment type="caution">
    <text evidence="10">The sequence shown here is derived from an EMBL/GenBank/DDBJ whole genome shotgun (WGS) entry which is preliminary data.</text>
</comment>
<reference evidence="10 11" key="1">
    <citation type="journal article" date="2024" name="BMC Genomics">
        <title>De novo assembly and annotation of Popillia japonica's genome with initial clues to its potential as an invasive pest.</title>
        <authorList>
            <person name="Cucini C."/>
            <person name="Boschi S."/>
            <person name="Funari R."/>
            <person name="Cardaioli E."/>
            <person name="Iannotti N."/>
            <person name="Marturano G."/>
            <person name="Paoli F."/>
            <person name="Bruttini M."/>
            <person name="Carapelli A."/>
            <person name="Frati F."/>
            <person name="Nardi F."/>
        </authorList>
    </citation>
    <scope>NUCLEOTIDE SEQUENCE [LARGE SCALE GENOMIC DNA]</scope>
    <source>
        <strain evidence="10">DMR45628</strain>
    </source>
</reference>
<name>A0AAW1MHX2_POPJA</name>
<dbReference type="AlphaFoldDB" id="A0AAW1MHX2"/>
<evidence type="ECO:0000259" key="8">
    <source>
        <dbReference type="PROSITE" id="PS50200"/>
    </source>
</evidence>
<keyword evidence="11" id="KW-1185">Reference proteome</keyword>
<dbReference type="InterPro" id="IPR033614">
    <property type="entry name" value="RASSF1-6"/>
</dbReference>
<feature type="coiled-coil region" evidence="5">
    <location>
        <begin position="538"/>
        <end position="569"/>
    </location>
</feature>
<feature type="compositionally biased region" description="Low complexity" evidence="6">
    <location>
        <begin position="278"/>
        <end position="333"/>
    </location>
</feature>